<dbReference type="Proteomes" id="UP000030341">
    <property type="component" value="Chromosome 1"/>
</dbReference>
<proteinExistence type="predicted"/>
<feature type="domain" description="DUF7265" evidence="1">
    <location>
        <begin position="10"/>
        <end position="115"/>
    </location>
</feature>
<dbReference type="HOGENOM" id="CLU_2071136_0_0_6"/>
<accession>A0A0A7EEW0</accession>
<dbReference type="RefSeq" id="WP_038640877.1">
    <property type="nucleotide sequence ID" value="NZ_CP009888.1"/>
</dbReference>
<dbReference type="AlphaFoldDB" id="A0A0A7EEW0"/>
<dbReference type="STRING" id="1348114.OM33_08555"/>
<dbReference type="EMBL" id="CP009888">
    <property type="protein sequence ID" value="AIY65205.1"/>
    <property type="molecule type" value="Genomic_DNA"/>
</dbReference>
<protein>
    <recommendedName>
        <fullName evidence="1">DUF7265 domain-containing protein</fullName>
    </recommendedName>
</protein>
<evidence type="ECO:0000313" key="2">
    <source>
        <dbReference type="EMBL" id="AIY65205.1"/>
    </source>
</evidence>
<evidence type="ECO:0000313" key="3">
    <source>
        <dbReference type="Proteomes" id="UP000030341"/>
    </source>
</evidence>
<dbReference type="Pfam" id="PF23927">
    <property type="entry name" value="DUF7265"/>
    <property type="match status" value="1"/>
</dbReference>
<name>A0A0A7EEW0_9GAMM</name>
<evidence type="ECO:0000259" key="1">
    <source>
        <dbReference type="Pfam" id="PF23927"/>
    </source>
</evidence>
<reference evidence="2 3" key="1">
    <citation type="submission" date="2014-11" db="EMBL/GenBank/DDBJ databases">
        <title>Complete Genome Sequence of Pseudoalteromonas sp. Strain OCN003 Isolated from Kaneohe Bay, Oahu, Hawaii.</title>
        <authorList>
            <person name="Beurmann S."/>
            <person name="Videau P."/>
            <person name="Ushijima B."/>
            <person name="Smith A.M."/>
            <person name="Aeby G.S."/>
            <person name="Callahan S.M."/>
            <person name="Belcaid M."/>
        </authorList>
    </citation>
    <scope>NUCLEOTIDE SEQUENCE [LARGE SCALE GENOMIC DNA]</scope>
    <source>
        <strain evidence="2 3">OCN003</strain>
    </source>
</reference>
<organism evidence="2 3">
    <name type="scientific">Pseudoalteromonas piratica</name>
    <dbReference type="NCBI Taxonomy" id="1348114"/>
    <lineage>
        <taxon>Bacteria</taxon>
        <taxon>Pseudomonadati</taxon>
        <taxon>Pseudomonadota</taxon>
        <taxon>Gammaproteobacteria</taxon>
        <taxon>Alteromonadales</taxon>
        <taxon>Pseudoalteromonadaceae</taxon>
        <taxon>Pseudoalteromonas</taxon>
    </lineage>
</organism>
<dbReference type="InterPro" id="IPR055689">
    <property type="entry name" value="DUF7265"/>
</dbReference>
<sequence length="118" mass="12469">MSKRILIQGSTLDGVHSSNSMSLDYDKTFFEQIVFFDAGGNKVIPSAGIVTCQVVTENGAIDNLPGVTLDVTNGTFNASDSDNANRAQPHAYGHFEKASITLSGIAGATSFKAVVRRS</sequence>
<gene>
    <name evidence="2" type="ORF">OM33_08555</name>
</gene>
<keyword evidence="3" id="KW-1185">Reference proteome</keyword>
<dbReference type="KEGG" id="pseo:OM33_08555"/>